<evidence type="ECO:0000313" key="4">
    <source>
        <dbReference type="Proteomes" id="UP000008827"/>
    </source>
</evidence>
<sequence length="57" mass="6752">MYIMELDSKSKSQSQNPKSRRSRDVDVHLLIQVPCLIQMLRSQKFQCKKRSKSDLQN</sequence>
<feature type="region of interest" description="Disordered" evidence="1">
    <location>
        <begin position="1"/>
        <end position="23"/>
    </location>
</feature>
<dbReference type="AlphaFoldDB" id="A0A0R0EQD9"/>
<keyword evidence="4" id="KW-1185">Reference proteome</keyword>
<dbReference type="EnsemblPlants" id="KRG93378">
    <property type="protein sequence ID" value="KRG93378"/>
    <property type="gene ID" value="GLYMA_19G012200"/>
</dbReference>
<dbReference type="Proteomes" id="UP000008827">
    <property type="component" value="Chromosome 19"/>
</dbReference>
<evidence type="ECO:0000313" key="3">
    <source>
        <dbReference type="EnsemblPlants" id="KRG93378"/>
    </source>
</evidence>
<dbReference type="Gramene" id="KRG93378">
    <property type="protein sequence ID" value="KRG93378"/>
    <property type="gene ID" value="GLYMA_19G012200"/>
</dbReference>
<reference evidence="2 3" key="1">
    <citation type="journal article" date="2010" name="Nature">
        <title>Genome sequence of the palaeopolyploid soybean.</title>
        <authorList>
            <person name="Schmutz J."/>
            <person name="Cannon S.B."/>
            <person name="Schlueter J."/>
            <person name="Ma J."/>
            <person name="Mitros T."/>
            <person name="Nelson W."/>
            <person name="Hyten D.L."/>
            <person name="Song Q."/>
            <person name="Thelen J.J."/>
            <person name="Cheng J."/>
            <person name="Xu D."/>
            <person name="Hellsten U."/>
            <person name="May G.D."/>
            <person name="Yu Y."/>
            <person name="Sakurai T."/>
            <person name="Umezawa T."/>
            <person name="Bhattacharyya M.K."/>
            <person name="Sandhu D."/>
            <person name="Valliyodan B."/>
            <person name="Lindquist E."/>
            <person name="Peto M."/>
            <person name="Grant D."/>
            <person name="Shu S."/>
            <person name="Goodstein D."/>
            <person name="Barry K."/>
            <person name="Futrell-Griggs M."/>
            <person name="Abernathy B."/>
            <person name="Du J."/>
            <person name="Tian Z."/>
            <person name="Zhu L."/>
            <person name="Gill N."/>
            <person name="Joshi T."/>
            <person name="Libault M."/>
            <person name="Sethuraman A."/>
            <person name="Zhang X.-C."/>
            <person name="Shinozaki K."/>
            <person name="Nguyen H.T."/>
            <person name="Wing R.A."/>
            <person name="Cregan P."/>
            <person name="Specht J."/>
            <person name="Grimwood J."/>
            <person name="Rokhsar D."/>
            <person name="Stacey G."/>
            <person name="Shoemaker R.C."/>
            <person name="Jackson S.A."/>
        </authorList>
    </citation>
    <scope>NUCLEOTIDE SEQUENCE [LARGE SCALE GENOMIC DNA]</scope>
    <source>
        <strain evidence="3">cv. Williams 82</strain>
        <tissue evidence="2">Callus</tissue>
    </source>
</reference>
<proteinExistence type="predicted"/>
<dbReference type="InParanoid" id="A0A0R0EQD9"/>
<dbReference type="EMBL" id="CM000852">
    <property type="protein sequence ID" value="KRG93378.1"/>
    <property type="molecule type" value="Genomic_DNA"/>
</dbReference>
<protein>
    <submittedName>
        <fullName evidence="2 3">Uncharacterized protein</fullName>
    </submittedName>
</protein>
<accession>A0A0R0EQD9</accession>
<evidence type="ECO:0000313" key="2">
    <source>
        <dbReference type="EMBL" id="KRG93378.1"/>
    </source>
</evidence>
<evidence type="ECO:0000256" key="1">
    <source>
        <dbReference type="SAM" id="MobiDB-lite"/>
    </source>
</evidence>
<reference evidence="3" key="2">
    <citation type="submission" date="2018-02" db="UniProtKB">
        <authorList>
            <consortium name="EnsemblPlants"/>
        </authorList>
    </citation>
    <scope>IDENTIFICATION</scope>
    <source>
        <strain evidence="3">Williams 82</strain>
    </source>
</reference>
<name>A0A0R0EQD9_SOYBN</name>
<gene>
    <name evidence="2" type="ORF">GLYMA_19G012200</name>
</gene>
<reference evidence="2" key="3">
    <citation type="submission" date="2018-07" db="EMBL/GenBank/DDBJ databases">
        <title>WGS assembly of Glycine max.</title>
        <authorList>
            <person name="Schmutz J."/>
            <person name="Cannon S."/>
            <person name="Schlueter J."/>
            <person name="Ma J."/>
            <person name="Mitros T."/>
            <person name="Nelson W."/>
            <person name="Hyten D."/>
            <person name="Song Q."/>
            <person name="Thelen J."/>
            <person name="Cheng J."/>
            <person name="Xu D."/>
            <person name="Hellsten U."/>
            <person name="May G."/>
            <person name="Yu Y."/>
            <person name="Sakurai T."/>
            <person name="Umezawa T."/>
            <person name="Bhattacharyya M."/>
            <person name="Sandhu D."/>
            <person name="Valliyodan B."/>
            <person name="Lindquist E."/>
            <person name="Peto M."/>
            <person name="Grant D."/>
            <person name="Shu S."/>
            <person name="Goodstein D."/>
            <person name="Barry K."/>
            <person name="Futrell-Griggs M."/>
            <person name="Abernathy B."/>
            <person name="Du J."/>
            <person name="Tian Z."/>
            <person name="Zhu L."/>
            <person name="Gill N."/>
            <person name="Joshi T."/>
            <person name="Libault M."/>
            <person name="Sethuraman A."/>
            <person name="Zhang X."/>
            <person name="Shinozaki K."/>
            <person name="Nguyen H."/>
            <person name="Wing R."/>
            <person name="Cregan P."/>
            <person name="Specht J."/>
            <person name="Grimwood J."/>
            <person name="Rokhsar D."/>
            <person name="Stacey G."/>
            <person name="Shoemaker R."/>
            <person name="Jackson S."/>
        </authorList>
    </citation>
    <scope>NUCLEOTIDE SEQUENCE</scope>
    <source>
        <tissue evidence="2">Callus</tissue>
    </source>
</reference>
<organism evidence="2">
    <name type="scientific">Glycine max</name>
    <name type="common">Soybean</name>
    <name type="synonym">Glycine hispida</name>
    <dbReference type="NCBI Taxonomy" id="3847"/>
    <lineage>
        <taxon>Eukaryota</taxon>
        <taxon>Viridiplantae</taxon>
        <taxon>Streptophyta</taxon>
        <taxon>Embryophyta</taxon>
        <taxon>Tracheophyta</taxon>
        <taxon>Spermatophyta</taxon>
        <taxon>Magnoliopsida</taxon>
        <taxon>eudicotyledons</taxon>
        <taxon>Gunneridae</taxon>
        <taxon>Pentapetalae</taxon>
        <taxon>rosids</taxon>
        <taxon>fabids</taxon>
        <taxon>Fabales</taxon>
        <taxon>Fabaceae</taxon>
        <taxon>Papilionoideae</taxon>
        <taxon>50 kb inversion clade</taxon>
        <taxon>NPAAA clade</taxon>
        <taxon>indigoferoid/millettioid clade</taxon>
        <taxon>Phaseoleae</taxon>
        <taxon>Glycine</taxon>
        <taxon>Glycine subgen. Soja</taxon>
    </lineage>
</organism>
<feature type="compositionally biased region" description="Basic and acidic residues" evidence="1">
    <location>
        <begin position="1"/>
        <end position="10"/>
    </location>
</feature>